<dbReference type="EMBL" id="MT143631">
    <property type="protein sequence ID" value="QJA99153.1"/>
    <property type="molecule type" value="Genomic_DNA"/>
</dbReference>
<sequence>MKAGVKFPPINIGTIKTAEDPEALYLIDGLHRLKAYKMLDVKEVEVEIKHYESFNEAFHDSVRRNITHGQPFTAYEVAGVIKRLLEEGRDLVYMATLLQMTLDDVKKFIDERLVEVEENVYEVVKEPVRSVKHRITSSKIAEEQRGLTGISQIKLVGDIVKIIEIGLLDVDNKKLMNRLENLYDLLKTLFSKT</sequence>
<gene>
    <name evidence="1" type="ORF">MM171A01284_0014</name>
</gene>
<evidence type="ECO:0000313" key="1">
    <source>
        <dbReference type="EMBL" id="QJA99153.1"/>
    </source>
</evidence>
<name>A0A6M3LWI5_9ZZZZ</name>
<proteinExistence type="predicted"/>
<protein>
    <submittedName>
        <fullName evidence="1">Uncharacterized protein</fullName>
    </submittedName>
</protein>
<dbReference type="InterPro" id="IPR036086">
    <property type="entry name" value="ParB/Sulfiredoxin_sf"/>
</dbReference>
<dbReference type="AlphaFoldDB" id="A0A6M3LWI5"/>
<dbReference type="SUPFAM" id="SSF110849">
    <property type="entry name" value="ParB/Sulfiredoxin"/>
    <property type="match status" value="1"/>
</dbReference>
<accession>A0A6M3LWI5</accession>
<reference evidence="1" key="1">
    <citation type="submission" date="2020-03" db="EMBL/GenBank/DDBJ databases">
        <title>The deep terrestrial virosphere.</title>
        <authorList>
            <person name="Holmfeldt K."/>
            <person name="Nilsson E."/>
            <person name="Simone D."/>
            <person name="Lopez-Fernandez M."/>
            <person name="Wu X."/>
            <person name="de Brujin I."/>
            <person name="Lundin D."/>
            <person name="Andersson A."/>
            <person name="Bertilsson S."/>
            <person name="Dopson M."/>
        </authorList>
    </citation>
    <scope>NUCLEOTIDE SEQUENCE</scope>
    <source>
        <strain evidence="1">MM171A01284</strain>
    </source>
</reference>
<organism evidence="1">
    <name type="scientific">viral metagenome</name>
    <dbReference type="NCBI Taxonomy" id="1070528"/>
    <lineage>
        <taxon>unclassified sequences</taxon>
        <taxon>metagenomes</taxon>
        <taxon>organismal metagenomes</taxon>
    </lineage>
</organism>